<dbReference type="GeneID" id="83058360"/>
<dbReference type="KEGG" id="cpor:BED41_10925"/>
<dbReference type="STRING" id="1197717.BED41_10925"/>
<dbReference type="Gene3D" id="3.40.1390.20">
    <property type="entry name" value="HprK N-terminal domain-like"/>
    <property type="match status" value="1"/>
</dbReference>
<evidence type="ECO:0000313" key="2">
    <source>
        <dbReference type="Proteomes" id="UP000093044"/>
    </source>
</evidence>
<gene>
    <name evidence="1" type="ORF">BED41_10925</name>
</gene>
<evidence type="ECO:0000313" key="1">
    <source>
        <dbReference type="EMBL" id="ANZ45539.1"/>
    </source>
</evidence>
<dbReference type="RefSeq" id="WP_066746011.1">
    <property type="nucleotide sequence ID" value="NZ_CALCLR010000098.1"/>
</dbReference>
<dbReference type="Proteomes" id="UP000093044">
    <property type="component" value="Chromosome"/>
</dbReference>
<name>A0A1B2I6D9_9BACT</name>
<reference evidence="1" key="1">
    <citation type="submission" date="2016-08" db="EMBL/GenBank/DDBJ databases">
        <title>Complete genome of Cloacibacillus porcorum.</title>
        <authorList>
            <person name="Looft T."/>
            <person name="Bayles D.O."/>
            <person name="Alt D.P."/>
        </authorList>
    </citation>
    <scope>NUCLEOTIDE SEQUENCE [LARGE SCALE GENOMIC DNA]</scope>
    <source>
        <strain evidence="1">CL-84</strain>
    </source>
</reference>
<keyword evidence="2" id="KW-1185">Reference proteome</keyword>
<dbReference type="InterPro" id="IPR028979">
    <property type="entry name" value="Ser_kin/Pase_Hpr-like_N_sf"/>
</dbReference>
<proteinExistence type="predicted"/>
<accession>A0A1B2I6D9</accession>
<dbReference type="AlphaFoldDB" id="A0A1B2I6D9"/>
<sequence length="120" mass="13129">MTLQELASFLDAKNISTSDDLNSIVVNNAYACDLMSDVLAFCTPGSLLLTGLTNVQIVRTAQMLDIPAIVFVRGKVPLEETVQLAKDNGIPILLTRYSMFEACGVLYEKGMKPSIQIQEM</sequence>
<dbReference type="OrthoDB" id="9800390at2"/>
<dbReference type="EMBL" id="CP016757">
    <property type="protein sequence ID" value="ANZ45539.1"/>
    <property type="molecule type" value="Genomic_DNA"/>
</dbReference>
<protein>
    <submittedName>
        <fullName evidence="1">Transcriptional regulator</fullName>
    </submittedName>
</protein>
<organism evidence="1 2">
    <name type="scientific">Cloacibacillus porcorum</name>
    <dbReference type="NCBI Taxonomy" id="1197717"/>
    <lineage>
        <taxon>Bacteria</taxon>
        <taxon>Thermotogati</taxon>
        <taxon>Synergistota</taxon>
        <taxon>Synergistia</taxon>
        <taxon>Synergistales</taxon>
        <taxon>Synergistaceae</taxon>
        <taxon>Cloacibacillus</taxon>
    </lineage>
</organism>
<dbReference type="SUPFAM" id="SSF75138">
    <property type="entry name" value="HprK N-terminal domain-like"/>
    <property type="match status" value="1"/>
</dbReference>